<sequence>MTSPFRQISGTLPVTIERTKLPGKQALRSGQSVELGGQIFKEMRHRMEFRVKQVRLR</sequence>
<dbReference type="RefSeq" id="WP_340340152.1">
    <property type="nucleotide sequence ID" value="NZ_JBBKZS010000069.1"/>
</dbReference>
<organism evidence="1 2">
    <name type="scientific">Variovorax robiniae</name>
    <dbReference type="NCBI Taxonomy" id="1836199"/>
    <lineage>
        <taxon>Bacteria</taxon>
        <taxon>Pseudomonadati</taxon>
        <taxon>Pseudomonadota</taxon>
        <taxon>Betaproteobacteria</taxon>
        <taxon>Burkholderiales</taxon>
        <taxon>Comamonadaceae</taxon>
        <taxon>Variovorax</taxon>
    </lineage>
</organism>
<dbReference type="Proteomes" id="UP001367030">
    <property type="component" value="Unassembled WGS sequence"/>
</dbReference>
<evidence type="ECO:0000313" key="2">
    <source>
        <dbReference type="Proteomes" id="UP001367030"/>
    </source>
</evidence>
<keyword evidence="2" id="KW-1185">Reference proteome</keyword>
<gene>
    <name evidence="1" type="ORF">WKW79_36750</name>
</gene>
<reference evidence="1 2" key="1">
    <citation type="submission" date="2024-03" db="EMBL/GenBank/DDBJ databases">
        <title>Novel species of the genus Variovorax.</title>
        <authorList>
            <person name="Liu Q."/>
            <person name="Xin Y.-H."/>
        </authorList>
    </citation>
    <scope>NUCLEOTIDE SEQUENCE [LARGE SCALE GENOMIC DNA]</scope>
    <source>
        <strain evidence="1 2">KACC 18901</strain>
    </source>
</reference>
<proteinExistence type="predicted"/>
<accession>A0ABU8XJR5</accession>
<protein>
    <recommendedName>
        <fullName evidence="3">DUF5666 domain-containing protein</fullName>
    </recommendedName>
</protein>
<evidence type="ECO:0000313" key="1">
    <source>
        <dbReference type="EMBL" id="MEJ8860125.1"/>
    </source>
</evidence>
<name>A0ABU8XJR5_9BURK</name>
<evidence type="ECO:0008006" key="3">
    <source>
        <dbReference type="Google" id="ProtNLM"/>
    </source>
</evidence>
<dbReference type="EMBL" id="JBBKZS010000069">
    <property type="protein sequence ID" value="MEJ8860125.1"/>
    <property type="molecule type" value="Genomic_DNA"/>
</dbReference>
<comment type="caution">
    <text evidence="1">The sequence shown here is derived from an EMBL/GenBank/DDBJ whole genome shotgun (WGS) entry which is preliminary data.</text>
</comment>